<comment type="cofactor">
    <cofactor evidence="1">
        <name>Mg(2+)</name>
        <dbReference type="ChEBI" id="CHEBI:18420"/>
    </cofactor>
</comment>
<evidence type="ECO:0000256" key="1">
    <source>
        <dbReference type="ARBA" id="ARBA00001946"/>
    </source>
</evidence>
<dbReference type="Pfam" id="PF00348">
    <property type="entry name" value="polyprenyl_synt"/>
    <property type="match status" value="1"/>
</dbReference>
<dbReference type="HOGENOM" id="CLU_014015_0_0_9"/>
<dbReference type="InterPro" id="IPR000092">
    <property type="entry name" value="Polyprenyl_synt"/>
</dbReference>
<evidence type="ECO:0000256" key="10">
    <source>
        <dbReference type="ARBA" id="ARBA00032873"/>
    </source>
</evidence>
<proteinExistence type="inferred from homology"/>
<reference evidence="13 14" key="1">
    <citation type="journal article" date="2009" name="Stand. Genomic Sci.">
        <title>Complete genome sequence of Desulfotomaculum acetoxidans type strain (5575).</title>
        <authorList>
            <person name="Spring S."/>
            <person name="Lapidus A."/>
            <person name="Schroder M."/>
            <person name="Gleim D."/>
            <person name="Sims D."/>
            <person name="Meincke L."/>
            <person name="Glavina Del Rio T."/>
            <person name="Tice H."/>
            <person name="Copeland A."/>
            <person name="Cheng J.F."/>
            <person name="Lucas S."/>
            <person name="Chen F."/>
            <person name="Nolan M."/>
            <person name="Bruce D."/>
            <person name="Goodwin L."/>
            <person name="Pitluck S."/>
            <person name="Ivanova N."/>
            <person name="Mavromatis K."/>
            <person name="Mikhailova N."/>
            <person name="Pati A."/>
            <person name="Chen A."/>
            <person name="Palaniappan K."/>
            <person name="Land M."/>
            <person name="Hauser L."/>
            <person name="Chang Y.J."/>
            <person name="Jeffries C.D."/>
            <person name="Chain P."/>
            <person name="Saunders E."/>
            <person name="Brettin T."/>
            <person name="Detter J.C."/>
            <person name="Goker M."/>
            <person name="Bristow J."/>
            <person name="Eisen J.A."/>
            <person name="Markowitz V."/>
            <person name="Hugenholtz P."/>
            <person name="Kyrpides N.C."/>
            <person name="Klenk H.P."/>
            <person name="Han C."/>
        </authorList>
    </citation>
    <scope>NUCLEOTIDE SEQUENCE [LARGE SCALE GENOMIC DNA]</scope>
    <source>
        <strain evidence="14">ATCC 49208 / DSM 771 / VKM B-1644</strain>
    </source>
</reference>
<dbReference type="EMBL" id="CP001720">
    <property type="protein sequence ID" value="ACV63379.1"/>
    <property type="molecule type" value="Genomic_DNA"/>
</dbReference>
<evidence type="ECO:0000256" key="8">
    <source>
        <dbReference type="ARBA" id="ARBA00023229"/>
    </source>
</evidence>
<dbReference type="eggNOG" id="COG0142">
    <property type="taxonomic scope" value="Bacteria"/>
</dbReference>
<dbReference type="GO" id="GO:0046872">
    <property type="term" value="F:metal ion binding"/>
    <property type="evidence" value="ECO:0007669"/>
    <property type="project" value="UniProtKB-KW"/>
</dbReference>
<accession>C8W0Y3</accession>
<evidence type="ECO:0000256" key="5">
    <source>
        <dbReference type="ARBA" id="ARBA00022679"/>
    </source>
</evidence>
<keyword evidence="14" id="KW-1185">Reference proteome</keyword>
<evidence type="ECO:0000256" key="11">
    <source>
        <dbReference type="ARBA" id="ARBA00049399"/>
    </source>
</evidence>
<name>C8W0Y3_DESAS</name>
<keyword evidence="5 12" id="KW-0808">Transferase</keyword>
<evidence type="ECO:0000256" key="3">
    <source>
        <dbReference type="ARBA" id="ARBA00012439"/>
    </source>
</evidence>
<dbReference type="Proteomes" id="UP000002217">
    <property type="component" value="Chromosome"/>
</dbReference>
<keyword evidence="7" id="KW-0460">Magnesium</keyword>
<dbReference type="NCBIfam" id="NF045485">
    <property type="entry name" value="FPPsyn"/>
    <property type="match status" value="1"/>
</dbReference>
<dbReference type="KEGG" id="dae:Dtox_2586"/>
<evidence type="ECO:0000313" key="13">
    <source>
        <dbReference type="EMBL" id="ACV63379.1"/>
    </source>
</evidence>
<dbReference type="CDD" id="cd00685">
    <property type="entry name" value="Trans_IPPS_HT"/>
    <property type="match status" value="1"/>
</dbReference>
<keyword evidence="8" id="KW-0414">Isoprene biosynthesis</keyword>
<evidence type="ECO:0000256" key="6">
    <source>
        <dbReference type="ARBA" id="ARBA00022723"/>
    </source>
</evidence>
<evidence type="ECO:0000256" key="2">
    <source>
        <dbReference type="ARBA" id="ARBA00006706"/>
    </source>
</evidence>
<evidence type="ECO:0000256" key="9">
    <source>
        <dbReference type="ARBA" id="ARBA00032380"/>
    </source>
</evidence>
<evidence type="ECO:0000256" key="12">
    <source>
        <dbReference type="RuleBase" id="RU004466"/>
    </source>
</evidence>
<dbReference type="PANTHER" id="PTHR43281:SF1">
    <property type="entry name" value="FARNESYL DIPHOSPHATE SYNTHASE"/>
    <property type="match status" value="1"/>
</dbReference>
<comment type="similarity">
    <text evidence="2 12">Belongs to the FPP/GGPP synthase family.</text>
</comment>
<protein>
    <recommendedName>
        <fullName evidence="4">Farnesyl diphosphate synthase</fullName>
        <ecNumber evidence="3">2.5.1.10</ecNumber>
    </recommendedName>
    <alternativeName>
        <fullName evidence="10">(2E,6E)-farnesyl diphosphate synthase</fullName>
    </alternativeName>
    <alternativeName>
        <fullName evidence="9">Geranyltranstransferase</fullName>
    </alternativeName>
</protein>
<dbReference type="InterPro" id="IPR008949">
    <property type="entry name" value="Isoprenoid_synthase_dom_sf"/>
</dbReference>
<dbReference type="EC" id="2.5.1.10" evidence="3"/>
<dbReference type="SFLD" id="SFLDS00005">
    <property type="entry name" value="Isoprenoid_Synthase_Type_I"/>
    <property type="match status" value="1"/>
</dbReference>
<dbReference type="STRING" id="485916.Dtox_2586"/>
<dbReference type="Gene3D" id="1.10.600.10">
    <property type="entry name" value="Farnesyl Diphosphate Synthase"/>
    <property type="match status" value="1"/>
</dbReference>
<dbReference type="PROSITE" id="PS00444">
    <property type="entry name" value="POLYPRENYL_SYNTHASE_2"/>
    <property type="match status" value="1"/>
</dbReference>
<dbReference type="OrthoDB" id="9805316at2"/>
<dbReference type="PROSITE" id="PS00723">
    <property type="entry name" value="POLYPRENYL_SYNTHASE_1"/>
    <property type="match status" value="1"/>
</dbReference>
<evidence type="ECO:0000256" key="7">
    <source>
        <dbReference type="ARBA" id="ARBA00022842"/>
    </source>
</evidence>
<dbReference type="PANTHER" id="PTHR43281">
    <property type="entry name" value="FARNESYL DIPHOSPHATE SYNTHASE"/>
    <property type="match status" value="1"/>
</dbReference>
<dbReference type="GO" id="GO:0004337">
    <property type="term" value="F:(2E,6E)-farnesyl diphosphate synthase activity"/>
    <property type="evidence" value="ECO:0007669"/>
    <property type="project" value="UniProtKB-EC"/>
</dbReference>
<sequence>MEFLNELKKIAGQVDAALNRYLLPESSCPEIIHRAMRYSIFAGGKRLRPAMLIAAAEAVGGSADKVMPAACALELIHTYSLIHDDLPSMDDDDYRRGKPTNHKVFGEAMAILAGDALLTMSFQLLAGLSGRNGIAPADVVRVIADISAAAGTTGLIGGQVVDIVSANQEIDAGTLEYIHTKKTGALFRAAIRSGAVLSGADDEELKSLTNYAEHFGLAFQITDDILDVAGDMQKTGKPVGSDEKNNKATYPALYGLEEAYRLAGYSAEQALYALEPFGEKANFLKELVKFVVNRDH</sequence>
<dbReference type="InterPro" id="IPR053378">
    <property type="entry name" value="Prenyl_diphosphate_synthase"/>
</dbReference>
<dbReference type="AlphaFoldDB" id="C8W0Y3"/>
<keyword evidence="6" id="KW-0479">Metal-binding</keyword>
<dbReference type="GO" id="GO:0016114">
    <property type="term" value="P:terpenoid biosynthetic process"/>
    <property type="evidence" value="ECO:0007669"/>
    <property type="project" value="UniProtKB-ARBA"/>
</dbReference>
<dbReference type="FunFam" id="1.10.600.10:FF:000001">
    <property type="entry name" value="Geranylgeranyl diphosphate synthase"/>
    <property type="match status" value="1"/>
</dbReference>
<evidence type="ECO:0000256" key="4">
    <source>
        <dbReference type="ARBA" id="ARBA00015100"/>
    </source>
</evidence>
<dbReference type="SFLD" id="SFLDG01017">
    <property type="entry name" value="Polyprenyl_Transferase_Like"/>
    <property type="match status" value="1"/>
</dbReference>
<dbReference type="GO" id="GO:0005737">
    <property type="term" value="C:cytoplasm"/>
    <property type="evidence" value="ECO:0007669"/>
    <property type="project" value="UniProtKB-ARBA"/>
</dbReference>
<evidence type="ECO:0000313" key="14">
    <source>
        <dbReference type="Proteomes" id="UP000002217"/>
    </source>
</evidence>
<organism evidence="13 14">
    <name type="scientific">Desulfofarcimen acetoxidans (strain ATCC 49208 / DSM 771 / KCTC 5769 / VKM B-1644 / 5575)</name>
    <name type="common">Desulfotomaculum acetoxidans</name>
    <dbReference type="NCBI Taxonomy" id="485916"/>
    <lineage>
        <taxon>Bacteria</taxon>
        <taxon>Bacillati</taxon>
        <taxon>Bacillota</taxon>
        <taxon>Clostridia</taxon>
        <taxon>Eubacteriales</taxon>
        <taxon>Peptococcaceae</taxon>
        <taxon>Desulfofarcimen</taxon>
    </lineage>
</organism>
<dbReference type="RefSeq" id="WP_015758074.1">
    <property type="nucleotide sequence ID" value="NC_013216.1"/>
</dbReference>
<dbReference type="SUPFAM" id="SSF48576">
    <property type="entry name" value="Terpenoid synthases"/>
    <property type="match status" value="1"/>
</dbReference>
<comment type="catalytic activity">
    <reaction evidence="11">
        <text>isopentenyl diphosphate + (2E)-geranyl diphosphate = (2E,6E)-farnesyl diphosphate + diphosphate</text>
        <dbReference type="Rhea" id="RHEA:19361"/>
        <dbReference type="ChEBI" id="CHEBI:33019"/>
        <dbReference type="ChEBI" id="CHEBI:58057"/>
        <dbReference type="ChEBI" id="CHEBI:128769"/>
        <dbReference type="ChEBI" id="CHEBI:175763"/>
        <dbReference type="EC" id="2.5.1.10"/>
    </reaction>
</comment>
<gene>
    <name evidence="13" type="ordered locus">Dtox_2586</name>
</gene>
<dbReference type="InterPro" id="IPR033749">
    <property type="entry name" value="Polyprenyl_synt_CS"/>
</dbReference>